<dbReference type="EMBL" id="CM047738">
    <property type="protein sequence ID" value="KAJ0046433.1"/>
    <property type="molecule type" value="Genomic_DNA"/>
</dbReference>
<gene>
    <name evidence="1" type="ORF">Pint_04803</name>
</gene>
<protein>
    <submittedName>
        <fullName evidence="1">Uncharacterized protein</fullName>
    </submittedName>
</protein>
<evidence type="ECO:0000313" key="1">
    <source>
        <dbReference type="EMBL" id="KAJ0046433.1"/>
    </source>
</evidence>
<evidence type="ECO:0000313" key="2">
    <source>
        <dbReference type="Proteomes" id="UP001163603"/>
    </source>
</evidence>
<keyword evidence="2" id="KW-1185">Reference proteome</keyword>
<dbReference type="Proteomes" id="UP001163603">
    <property type="component" value="Chromosome 3"/>
</dbReference>
<accession>A0ACC0Z8B6</accession>
<name>A0ACC0Z8B6_9ROSI</name>
<organism evidence="1 2">
    <name type="scientific">Pistacia integerrima</name>
    <dbReference type="NCBI Taxonomy" id="434235"/>
    <lineage>
        <taxon>Eukaryota</taxon>
        <taxon>Viridiplantae</taxon>
        <taxon>Streptophyta</taxon>
        <taxon>Embryophyta</taxon>
        <taxon>Tracheophyta</taxon>
        <taxon>Spermatophyta</taxon>
        <taxon>Magnoliopsida</taxon>
        <taxon>eudicotyledons</taxon>
        <taxon>Gunneridae</taxon>
        <taxon>Pentapetalae</taxon>
        <taxon>rosids</taxon>
        <taxon>malvids</taxon>
        <taxon>Sapindales</taxon>
        <taxon>Anacardiaceae</taxon>
        <taxon>Pistacia</taxon>
    </lineage>
</organism>
<reference evidence="2" key="1">
    <citation type="journal article" date="2023" name="G3 (Bethesda)">
        <title>Genome assembly and association tests identify interacting loci associated with vigor, precocity, and sex in interspecific pistachio rootstocks.</title>
        <authorList>
            <person name="Palmer W."/>
            <person name="Jacygrad E."/>
            <person name="Sagayaradj S."/>
            <person name="Cavanaugh K."/>
            <person name="Han R."/>
            <person name="Bertier L."/>
            <person name="Beede B."/>
            <person name="Kafkas S."/>
            <person name="Golino D."/>
            <person name="Preece J."/>
            <person name="Michelmore R."/>
        </authorList>
    </citation>
    <scope>NUCLEOTIDE SEQUENCE [LARGE SCALE GENOMIC DNA]</scope>
</reference>
<comment type="caution">
    <text evidence="1">The sequence shown here is derived from an EMBL/GenBank/DDBJ whole genome shotgun (WGS) entry which is preliminary data.</text>
</comment>
<proteinExistence type="predicted"/>
<sequence>MALSVISANLIMPKANLQLPIFKPQKHPKNGIIKCCKPSPPPVKKGPPGQTNSKEKKMITTHSRGISNTPVAEETHEKGKPKRGDGSSEKSMA</sequence>